<keyword evidence="4" id="KW-1185">Reference proteome</keyword>
<keyword evidence="3" id="KW-0489">Methyltransferase</keyword>
<dbReference type="GO" id="GO:0005737">
    <property type="term" value="C:cytoplasm"/>
    <property type="evidence" value="ECO:0007669"/>
    <property type="project" value="GOC"/>
</dbReference>
<dbReference type="InterPro" id="IPR029063">
    <property type="entry name" value="SAM-dependent_MTases_sf"/>
</dbReference>
<evidence type="ECO:0000313" key="4">
    <source>
        <dbReference type="Proteomes" id="UP000219271"/>
    </source>
</evidence>
<feature type="coiled-coil region" evidence="1">
    <location>
        <begin position="235"/>
        <end position="283"/>
    </location>
</feature>
<dbReference type="EMBL" id="OCMY01000001">
    <property type="protein sequence ID" value="SOD38859.1"/>
    <property type="molecule type" value="Genomic_DNA"/>
</dbReference>
<dbReference type="PANTHER" id="PTHR34009">
    <property type="entry name" value="PROTEIN STAR"/>
    <property type="match status" value="1"/>
</dbReference>
<evidence type="ECO:0000313" key="3">
    <source>
        <dbReference type="EMBL" id="SOD38859.1"/>
    </source>
</evidence>
<sequence>MISYAQNYEDVMLWRALKHIENGFYIDVGAAWPEHDSVTKHFYDSGWTGINIEPNPSFAELYLKERKRDINLQIAISDFDGFSEINFINDTGLSTLKDDIAKKHTELGFESFSERVVVKKLAEVMQRYVHKGQEIHFLKIDVEGLEKNVLLGMNWEGVRPWIIVVESTVPLSQEENFVDWEYMLSNNDYACVYYDGLNRFYLAKEHNELKHHFRFPPNVFDNFIQNKEIIKDGKIKSLENEVNSFKDTVANLDKKLLELNVIHTTLQNELDATKINFNKLRMEMKKFETSFAWKINVKLKKFFLRRK</sequence>
<dbReference type="Pfam" id="PF05050">
    <property type="entry name" value="Methyltransf_21"/>
    <property type="match status" value="1"/>
</dbReference>
<protein>
    <submittedName>
        <fullName evidence="3">Methyltransferase, FkbM family</fullName>
    </submittedName>
</protein>
<name>A0A286BXH5_9GAMM</name>
<feature type="domain" description="Methyltransferase FkbM" evidence="2">
    <location>
        <begin position="27"/>
        <end position="189"/>
    </location>
</feature>
<dbReference type="SUPFAM" id="SSF53335">
    <property type="entry name" value="S-adenosyl-L-methionine-dependent methyltransferases"/>
    <property type="match status" value="1"/>
</dbReference>
<dbReference type="Gene3D" id="3.40.50.150">
    <property type="entry name" value="Vaccinia Virus protein VP39"/>
    <property type="match status" value="1"/>
</dbReference>
<keyword evidence="3" id="KW-0808">Transferase</keyword>
<proteinExistence type="predicted"/>
<gene>
    <name evidence="3" type="ORF">SAMN06273570_3294</name>
</gene>
<dbReference type="Proteomes" id="UP000219271">
    <property type="component" value="Unassembled WGS sequence"/>
</dbReference>
<dbReference type="GO" id="GO:0006888">
    <property type="term" value="P:endoplasmic reticulum to Golgi vesicle-mediated transport"/>
    <property type="evidence" value="ECO:0007669"/>
    <property type="project" value="TreeGrafter"/>
</dbReference>
<dbReference type="GO" id="GO:0032259">
    <property type="term" value="P:methylation"/>
    <property type="evidence" value="ECO:0007669"/>
    <property type="project" value="UniProtKB-KW"/>
</dbReference>
<dbReference type="GO" id="GO:0016197">
    <property type="term" value="P:endosomal transport"/>
    <property type="evidence" value="ECO:0007669"/>
    <property type="project" value="TreeGrafter"/>
</dbReference>
<dbReference type="RefSeq" id="WP_097096723.1">
    <property type="nucleotide sequence ID" value="NZ_OCMY01000001.1"/>
</dbReference>
<dbReference type="NCBIfam" id="TIGR01444">
    <property type="entry name" value="fkbM_fam"/>
    <property type="match status" value="1"/>
</dbReference>
<dbReference type="InterPro" id="IPR053202">
    <property type="entry name" value="EGF_Rcpt_Signaling_Reg"/>
</dbReference>
<keyword evidence="1" id="KW-0175">Coiled coil</keyword>
<evidence type="ECO:0000256" key="1">
    <source>
        <dbReference type="SAM" id="Coils"/>
    </source>
</evidence>
<evidence type="ECO:0000259" key="2">
    <source>
        <dbReference type="Pfam" id="PF05050"/>
    </source>
</evidence>
<dbReference type="AlphaFoldDB" id="A0A286BXH5"/>
<organism evidence="3 4">
    <name type="scientific">Candidatus Pantoea floridensis</name>
    <dbReference type="NCBI Taxonomy" id="1938870"/>
    <lineage>
        <taxon>Bacteria</taxon>
        <taxon>Pseudomonadati</taxon>
        <taxon>Pseudomonadota</taxon>
        <taxon>Gammaproteobacteria</taxon>
        <taxon>Enterobacterales</taxon>
        <taxon>Erwiniaceae</taxon>
        <taxon>Pantoea</taxon>
    </lineage>
</organism>
<dbReference type="PANTHER" id="PTHR34009:SF2">
    <property type="entry name" value="PROTEIN STAR"/>
    <property type="match status" value="1"/>
</dbReference>
<dbReference type="OrthoDB" id="9810122at2"/>
<dbReference type="GO" id="GO:0008168">
    <property type="term" value="F:methyltransferase activity"/>
    <property type="evidence" value="ECO:0007669"/>
    <property type="project" value="UniProtKB-KW"/>
</dbReference>
<dbReference type="InterPro" id="IPR006342">
    <property type="entry name" value="FkbM_mtfrase"/>
</dbReference>
<accession>A0A286BXH5</accession>
<reference evidence="4" key="1">
    <citation type="submission" date="2017-09" db="EMBL/GenBank/DDBJ databases">
        <authorList>
            <person name="Varghese N."/>
            <person name="Submissions S."/>
        </authorList>
    </citation>
    <scope>NUCLEOTIDE SEQUENCE [LARGE SCALE GENOMIC DNA]</scope>
    <source>
        <strain evidence="4">JKS000234</strain>
    </source>
</reference>
<dbReference type="GO" id="GO:0005886">
    <property type="term" value="C:plasma membrane"/>
    <property type="evidence" value="ECO:0007669"/>
    <property type="project" value="TreeGrafter"/>
</dbReference>